<sequence length="220" mass="25405">MPSLASIQERNVQYSTSSYIWLLEVLLPSGEDIRIARNTEDIEWPTGSGVWWQGLEFEFDDIEETNKHENRKFTFRLSNSNATGALVSHVEELDAWRKEHGHEPCDARLIGVNSNLLHQTEPEVEYWFEDAGISIPPPMRWVLFKAGAQDIFKATFPRRKIYRDFCTWIPYRDENGLGDYYECPYVSQCNHTLTACRETWGNTINFGGYAMVERGATLVA</sequence>
<dbReference type="EMBL" id="JBGLYH010000023">
    <property type="protein sequence ID" value="MEZ7197032.1"/>
    <property type="molecule type" value="Genomic_DNA"/>
</dbReference>
<protein>
    <recommendedName>
        <fullName evidence="3">Phage minor tail protein L</fullName>
    </recommendedName>
</protein>
<gene>
    <name evidence="1" type="ORF">AB6M95_09760</name>
</gene>
<organism evidence="1 2">
    <name type="scientific">Pseudodesulfovibrio karagichevae</name>
    <dbReference type="NCBI Taxonomy" id="3239305"/>
    <lineage>
        <taxon>Bacteria</taxon>
        <taxon>Pseudomonadati</taxon>
        <taxon>Thermodesulfobacteriota</taxon>
        <taxon>Desulfovibrionia</taxon>
        <taxon>Desulfovibrionales</taxon>
        <taxon>Desulfovibrionaceae</taxon>
    </lineage>
</organism>
<evidence type="ECO:0000313" key="1">
    <source>
        <dbReference type="EMBL" id="MEZ7197032.1"/>
    </source>
</evidence>
<reference evidence="1 2" key="1">
    <citation type="submission" date="2024-08" db="EMBL/GenBank/DDBJ databases">
        <title>Sulfate-reducing bacteria isolated from formation water of the oil field in Kazakhstan and description of Pseudodesulfovibrio sp.</title>
        <authorList>
            <person name="Bidzhieva S.K."/>
            <person name="Tourova T.P."/>
            <person name="Grouzdev D.S."/>
            <person name="Beletsky A.V."/>
            <person name="Sokolova D.S."/>
            <person name="Samigullina S.R."/>
            <person name="Poltaraus A.B."/>
            <person name="Avtukh A.N."/>
            <person name="Tereshina V.M."/>
            <person name="Zhaparov N.S."/>
            <person name="Mardanov A.V."/>
            <person name="Nazina T.N."/>
        </authorList>
    </citation>
    <scope>NUCLEOTIDE SEQUENCE [LARGE SCALE GENOMIC DNA]</scope>
    <source>
        <strain evidence="1 2">9FUS</strain>
    </source>
</reference>
<proteinExistence type="predicted"/>
<dbReference type="RefSeq" id="WP_371386551.1">
    <property type="nucleotide sequence ID" value="NZ_JBGLYH010000023.1"/>
</dbReference>
<dbReference type="Proteomes" id="UP001568698">
    <property type="component" value="Unassembled WGS sequence"/>
</dbReference>
<keyword evidence="2" id="KW-1185">Reference proteome</keyword>
<evidence type="ECO:0008006" key="3">
    <source>
        <dbReference type="Google" id="ProtNLM"/>
    </source>
</evidence>
<name>A0ABV4K253_9BACT</name>
<accession>A0ABV4K253</accession>
<comment type="caution">
    <text evidence="1">The sequence shown here is derived from an EMBL/GenBank/DDBJ whole genome shotgun (WGS) entry which is preliminary data.</text>
</comment>
<evidence type="ECO:0000313" key="2">
    <source>
        <dbReference type="Proteomes" id="UP001568698"/>
    </source>
</evidence>